<protein>
    <recommendedName>
        <fullName evidence="4">Lipoprotein</fullName>
    </recommendedName>
</protein>
<feature type="signal peptide" evidence="1">
    <location>
        <begin position="1"/>
        <end position="18"/>
    </location>
</feature>
<organism evidence="2 3">
    <name type="scientific">Sediminicola arcticus</name>
    <dbReference type="NCBI Taxonomy" id="1574308"/>
    <lineage>
        <taxon>Bacteria</taxon>
        <taxon>Pseudomonadati</taxon>
        <taxon>Bacteroidota</taxon>
        <taxon>Flavobacteriia</taxon>
        <taxon>Flavobacteriales</taxon>
        <taxon>Flavobacteriaceae</taxon>
        <taxon>Sediminicola</taxon>
    </lineage>
</organism>
<proteinExistence type="predicted"/>
<keyword evidence="3" id="KW-1185">Reference proteome</keyword>
<feature type="chain" id="PRO_5045060182" description="Lipoprotein" evidence="1">
    <location>
        <begin position="19"/>
        <end position="140"/>
    </location>
</feature>
<reference evidence="2 3" key="1">
    <citation type="submission" date="2024-07" db="EMBL/GenBank/DDBJ databases">
        <title>The genome sequence of type strain Sediminicola arcticus GDMCC 1.2805.</title>
        <authorList>
            <person name="Liu Y."/>
        </authorList>
    </citation>
    <scope>NUCLEOTIDE SEQUENCE [LARGE SCALE GENOMIC DNA]</scope>
    <source>
        <strain evidence="2 3">GDMCC 1.2805</strain>
    </source>
</reference>
<evidence type="ECO:0008006" key="4">
    <source>
        <dbReference type="Google" id="ProtNLM"/>
    </source>
</evidence>
<name>A0ABV2STI8_9FLAO</name>
<gene>
    <name evidence="2" type="ORF">ABXZ36_02915</name>
</gene>
<sequence length="140" mass="15880">MKRALCLFLIVLTTITFSSCDEDDASDFFYVSLAVASVELPPSFKVNETYQINVTYQRPNECTYFEGFDVAKLDTTARDVVVVGSTFPNDGSCAEISEEFNVSFNFLVLYTDTYVFRFWTGENENGESEYLEIEVPVTTE</sequence>
<dbReference type="RefSeq" id="WP_354613966.1">
    <property type="nucleotide sequence ID" value="NZ_JBEXAE010000001.1"/>
</dbReference>
<accession>A0ABV2STI8</accession>
<keyword evidence="1" id="KW-0732">Signal</keyword>
<comment type="caution">
    <text evidence="2">The sequence shown here is derived from an EMBL/GenBank/DDBJ whole genome shotgun (WGS) entry which is preliminary data.</text>
</comment>
<evidence type="ECO:0000313" key="3">
    <source>
        <dbReference type="Proteomes" id="UP001549799"/>
    </source>
</evidence>
<dbReference type="EMBL" id="JBEXAE010000001">
    <property type="protein sequence ID" value="MET6989594.1"/>
    <property type="molecule type" value="Genomic_DNA"/>
</dbReference>
<dbReference type="PROSITE" id="PS51257">
    <property type="entry name" value="PROKAR_LIPOPROTEIN"/>
    <property type="match status" value="1"/>
</dbReference>
<dbReference type="Proteomes" id="UP001549799">
    <property type="component" value="Unassembled WGS sequence"/>
</dbReference>
<evidence type="ECO:0000256" key="1">
    <source>
        <dbReference type="SAM" id="SignalP"/>
    </source>
</evidence>
<evidence type="ECO:0000313" key="2">
    <source>
        <dbReference type="EMBL" id="MET6989594.1"/>
    </source>
</evidence>